<dbReference type="SUPFAM" id="SSF53474">
    <property type="entry name" value="alpha/beta-Hydrolases"/>
    <property type="match status" value="1"/>
</dbReference>
<dbReference type="InterPro" id="IPR029058">
    <property type="entry name" value="AB_hydrolase_fold"/>
</dbReference>
<sequence>MSVFKEGTNVWTQPGPAKAYYDRVCQLPQLRDVLIAKIRDSWGNPAHSGLELFPEVSREETTLRGLDGNDVSVTRFTPPNVGTGTWVYLHGGAWISPISGKHLAWAKRMAALTRWTVIAVNYRLGPEDPFPAALHDVIGVVQHCQKNGSGPVVVGGDSAGGNLGPAAAFYAADHDLQAPEAVLALCPATNMVYEEVPGFVESAWNHPIQDLTLFGFGRSCYVPRIEDWRHPYVSPVYGDLSRLPPLMVVIGEQDAMCEDNRIFVDRARAAGAHVEDHVYAAMPHSFFMQDELIPEASAQANADIAAFLARL</sequence>
<dbReference type="GO" id="GO:0004771">
    <property type="term" value="F:sterol ester esterase activity"/>
    <property type="evidence" value="ECO:0007669"/>
    <property type="project" value="TreeGrafter"/>
</dbReference>
<dbReference type="GO" id="GO:0005829">
    <property type="term" value="C:cytosol"/>
    <property type="evidence" value="ECO:0007669"/>
    <property type="project" value="TreeGrafter"/>
</dbReference>
<keyword evidence="3" id="KW-1185">Reference proteome</keyword>
<dbReference type="Gene3D" id="3.40.50.1820">
    <property type="entry name" value="alpha/beta hydrolase"/>
    <property type="match status" value="1"/>
</dbReference>
<reference evidence="2 3" key="1">
    <citation type="submission" date="2019-02" db="EMBL/GenBank/DDBJ databases">
        <title>Deep-cultivation of Planctomycetes and their phenomic and genomic characterization uncovers novel biology.</title>
        <authorList>
            <person name="Wiegand S."/>
            <person name="Jogler M."/>
            <person name="Boedeker C."/>
            <person name="Pinto D."/>
            <person name="Vollmers J."/>
            <person name="Rivas-Marin E."/>
            <person name="Kohn T."/>
            <person name="Peeters S.H."/>
            <person name="Heuer A."/>
            <person name="Rast P."/>
            <person name="Oberbeckmann S."/>
            <person name="Bunk B."/>
            <person name="Jeske O."/>
            <person name="Meyerdierks A."/>
            <person name="Storesund J.E."/>
            <person name="Kallscheuer N."/>
            <person name="Luecker S."/>
            <person name="Lage O.M."/>
            <person name="Pohl T."/>
            <person name="Merkel B.J."/>
            <person name="Hornburger P."/>
            <person name="Mueller R.-W."/>
            <person name="Bruemmer F."/>
            <person name="Labrenz M."/>
            <person name="Spormann A.M."/>
            <person name="Op Den Camp H."/>
            <person name="Overmann J."/>
            <person name="Amann R."/>
            <person name="Jetten M.S.M."/>
            <person name="Mascher T."/>
            <person name="Medema M.H."/>
            <person name="Devos D.P."/>
            <person name="Kaster A.-K."/>
            <person name="Ovreas L."/>
            <person name="Rohde M."/>
            <person name="Galperin M.Y."/>
            <person name="Jogler C."/>
        </authorList>
    </citation>
    <scope>NUCLEOTIDE SEQUENCE [LARGE SCALE GENOMIC DNA]</scope>
    <source>
        <strain evidence="2 3">CA54</strain>
    </source>
</reference>
<dbReference type="AlphaFoldDB" id="A0A5C6AY48"/>
<evidence type="ECO:0000313" key="3">
    <source>
        <dbReference type="Proteomes" id="UP000320735"/>
    </source>
</evidence>
<keyword evidence="2" id="KW-0378">Hydrolase</keyword>
<protein>
    <submittedName>
        <fullName evidence="2">Monoterpene epsilon-lactone hydrolase</fullName>
        <ecNumber evidence="2">3.1.1.83</ecNumber>
    </submittedName>
</protein>
<dbReference type="GO" id="GO:0019433">
    <property type="term" value="P:triglyceride catabolic process"/>
    <property type="evidence" value="ECO:0007669"/>
    <property type="project" value="TreeGrafter"/>
</dbReference>
<organism evidence="2 3">
    <name type="scientific">Symmachiella macrocystis</name>
    <dbReference type="NCBI Taxonomy" id="2527985"/>
    <lineage>
        <taxon>Bacteria</taxon>
        <taxon>Pseudomonadati</taxon>
        <taxon>Planctomycetota</taxon>
        <taxon>Planctomycetia</taxon>
        <taxon>Planctomycetales</taxon>
        <taxon>Planctomycetaceae</taxon>
        <taxon>Symmachiella</taxon>
    </lineage>
</organism>
<dbReference type="Pfam" id="PF07859">
    <property type="entry name" value="Abhydrolase_3"/>
    <property type="match status" value="1"/>
</dbReference>
<comment type="caution">
    <text evidence="2">The sequence shown here is derived from an EMBL/GenBank/DDBJ whole genome shotgun (WGS) entry which is preliminary data.</text>
</comment>
<gene>
    <name evidence="2" type="primary">mlhB</name>
    <name evidence="2" type="ORF">CA54_61380</name>
</gene>
<accession>A0A5C6AY48</accession>
<dbReference type="RefSeq" id="WP_197532967.1">
    <property type="nucleotide sequence ID" value="NZ_SJPP01000006.1"/>
</dbReference>
<dbReference type="EC" id="3.1.1.83" evidence="2"/>
<dbReference type="PANTHER" id="PTHR23025">
    <property type="entry name" value="TRIACYLGLYCEROL LIPASE"/>
    <property type="match status" value="1"/>
</dbReference>
<evidence type="ECO:0000313" key="2">
    <source>
        <dbReference type="EMBL" id="TWU03054.1"/>
    </source>
</evidence>
<evidence type="ECO:0000259" key="1">
    <source>
        <dbReference type="Pfam" id="PF07859"/>
    </source>
</evidence>
<dbReference type="InterPro" id="IPR013094">
    <property type="entry name" value="AB_hydrolase_3"/>
</dbReference>
<dbReference type="Proteomes" id="UP000320735">
    <property type="component" value="Unassembled WGS sequence"/>
</dbReference>
<dbReference type="GO" id="GO:0004806">
    <property type="term" value="F:triacylglycerol lipase activity"/>
    <property type="evidence" value="ECO:0007669"/>
    <property type="project" value="TreeGrafter"/>
</dbReference>
<feature type="domain" description="Alpha/beta hydrolase fold-3" evidence="1">
    <location>
        <begin position="87"/>
        <end position="287"/>
    </location>
</feature>
<proteinExistence type="predicted"/>
<dbReference type="EMBL" id="SJPP01000006">
    <property type="protein sequence ID" value="TWU03054.1"/>
    <property type="molecule type" value="Genomic_DNA"/>
</dbReference>
<name>A0A5C6AY48_9PLAN</name>
<dbReference type="PANTHER" id="PTHR23025:SF3">
    <property type="entry name" value="HORMONE-SENSITIVE LIPASE"/>
    <property type="match status" value="1"/>
</dbReference>